<name>A0A3A8EX97_9GAMM</name>
<dbReference type="EMBL" id="RAXV01000006">
    <property type="protein sequence ID" value="RKG33083.1"/>
    <property type="molecule type" value="Genomic_DNA"/>
</dbReference>
<evidence type="ECO:0000313" key="1">
    <source>
        <dbReference type="EMBL" id="RKG33083.1"/>
    </source>
</evidence>
<organism evidence="1 2">
    <name type="scientific">Acinetobacter tianfuensis</name>
    <dbReference type="NCBI Taxonomy" id="2419603"/>
    <lineage>
        <taxon>Bacteria</taxon>
        <taxon>Pseudomonadati</taxon>
        <taxon>Pseudomonadota</taxon>
        <taxon>Gammaproteobacteria</taxon>
        <taxon>Moraxellales</taxon>
        <taxon>Moraxellaceae</taxon>
        <taxon>Acinetobacter</taxon>
    </lineage>
</organism>
<protein>
    <submittedName>
        <fullName evidence="1">Virion morphogenesis protein</fullName>
    </submittedName>
</protein>
<dbReference type="RefSeq" id="WP_120401743.1">
    <property type="nucleotide sequence ID" value="NZ_RAXV01000006.1"/>
</dbReference>
<evidence type="ECO:0000313" key="2">
    <source>
        <dbReference type="Proteomes" id="UP000282388"/>
    </source>
</evidence>
<proteinExistence type="predicted"/>
<gene>
    <name evidence="1" type="ORF">D7V32_04110</name>
</gene>
<dbReference type="Proteomes" id="UP000282388">
    <property type="component" value="Unassembled WGS sequence"/>
</dbReference>
<reference evidence="1 2" key="1">
    <citation type="submission" date="2018-09" db="EMBL/GenBank/DDBJ databases">
        <title>The draft genome of Acinetobacter spp. strains.</title>
        <authorList>
            <person name="Qin J."/>
            <person name="Feng Y."/>
            <person name="Zong Z."/>
        </authorList>
    </citation>
    <scope>NUCLEOTIDE SEQUENCE [LARGE SCALE GENOMIC DNA]</scope>
    <source>
        <strain evidence="1 2">WCHAc060012</strain>
    </source>
</reference>
<accession>A0A3A8EX97</accession>
<dbReference type="InterPro" id="IPR006522">
    <property type="entry name" value="Phage_virion_morphogenesis"/>
</dbReference>
<dbReference type="Pfam" id="PF05069">
    <property type="entry name" value="Phage_tail_S"/>
    <property type="match status" value="1"/>
</dbReference>
<sequence length="165" mass="18649">MAFAISIQIDSSPIEAILKKLSDFDTYKDDLYVEIGGYGVTSTQERFFNQHNVDGNPWKQSWRAKLQSGQTGRNNGDLMNELHFNLRPNGIEWGSNKTYAHVFHFGAHITPKNGQYITFAVGGQYRKVKEVNIPSRTFLGINAEDEQSILNIIGAFIDEHILRSA</sequence>
<keyword evidence="2" id="KW-1185">Reference proteome</keyword>
<dbReference type="AlphaFoldDB" id="A0A3A8EX97"/>
<comment type="caution">
    <text evidence="1">The sequence shown here is derived from an EMBL/GenBank/DDBJ whole genome shotgun (WGS) entry which is preliminary data.</text>
</comment>
<dbReference type="OrthoDB" id="2081253at2"/>